<dbReference type="EMBL" id="JACHOP010000014">
    <property type="protein sequence ID" value="MBB5758527.1"/>
    <property type="molecule type" value="Genomic_DNA"/>
</dbReference>
<evidence type="ECO:0000313" key="2">
    <source>
        <dbReference type="Proteomes" id="UP000583454"/>
    </source>
</evidence>
<reference evidence="1 2" key="1">
    <citation type="submission" date="2020-08" db="EMBL/GenBank/DDBJ databases">
        <title>Genomic Encyclopedia of Type Strains, Phase IV (KMG-IV): sequencing the most valuable type-strain genomes for metagenomic binning, comparative biology and taxonomic classification.</title>
        <authorList>
            <person name="Goeker M."/>
        </authorList>
    </citation>
    <scope>NUCLEOTIDE SEQUENCE [LARGE SCALE GENOMIC DNA]</scope>
    <source>
        <strain evidence="1 2">DSM 2163</strain>
    </source>
</reference>
<proteinExistence type="predicted"/>
<evidence type="ECO:0000313" key="1">
    <source>
        <dbReference type="EMBL" id="MBB5758527.1"/>
    </source>
</evidence>
<dbReference type="Proteomes" id="UP000583454">
    <property type="component" value="Unassembled WGS sequence"/>
</dbReference>
<dbReference type="AlphaFoldDB" id="A0A840ZNQ1"/>
<gene>
    <name evidence="1" type="ORF">HNR00_003249</name>
</gene>
<comment type="caution">
    <text evidence="1">The sequence shown here is derived from an EMBL/GenBank/DDBJ whole genome shotgun (WGS) entry which is preliminary data.</text>
</comment>
<sequence>MSHHAAYLALDAGSRVGQGLTLGHMAVEGFTGEICRQRRAAANSVAELAIRLEEAREAEAIAMQRAAVAEQAAAHARRAAANFVAENHAMAQEIMALRAELAAARRGYAA</sequence>
<name>A0A840ZNQ1_9HYPH</name>
<organism evidence="1 2">
    <name type="scientific">Methylorubrum rhodinum</name>
    <dbReference type="NCBI Taxonomy" id="29428"/>
    <lineage>
        <taxon>Bacteria</taxon>
        <taxon>Pseudomonadati</taxon>
        <taxon>Pseudomonadota</taxon>
        <taxon>Alphaproteobacteria</taxon>
        <taxon>Hyphomicrobiales</taxon>
        <taxon>Methylobacteriaceae</taxon>
        <taxon>Methylorubrum</taxon>
    </lineage>
</organism>
<protein>
    <submittedName>
        <fullName evidence="1">Uncharacterized protein</fullName>
    </submittedName>
</protein>
<accession>A0A840ZNQ1</accession>
<dbReference type="RefSeq" id="WP_183571045.1">
    <property type="nucleotide sequence ID" value="NZ_JACHOP010000014.1"/>
</dbReference>
<keyword evidence="2" id="KW-1185">Reference proteome</keyword>